<organism evidence="1 2">
    <name type="scientific">Heterorhabditis bacteriophora</name>
    <name type="common">Entomopathogenic nematode worm</name>
    <dbReference type="NCBI Taxonomy" id="37862"/>
    <lineage>
        <taxon>Eukaryota</taxon>
        <taxon>Metazoa</taxon>
        <taxon>Ecdysozoa</taxon>
        <taxon>Nematoda</taxon>
        <taxon>Chromadorea</taxon>
        <taxon>Rhabditida</taxon>
        <taxon>Rhabditina</taxon>
        <taxon>Rhabditomorpha</taxon>
        <taxon>Strongyloidea</taxon>
        <taxon>Heterorhabditidae</taxon>
        <taxon>Heterorhabditis</taxon>
    </lineage>
</organism>
<dbReference type="WBParaSite" id="Hba_17431">
    <property type="protein sequence ID" value="Hba_17431"/>
    <property type="gene ID" value="Hba_17431"/>
</dbReference>
<dbReference type="GO" id="GO:0008202">
    <property type="term" value="P:steroid metabolic process"/>
    <property type="evidence" value="ECO:0007669"/>
    <property type="project" value="TreeGrafter"/>
</dbReference>
<proteinExistence type="predicted"/>
<sequence>MKPIFITGCDSGFGRALAIKCAQRGMPVFAGCQFNEVWEDITLLPYSEK</sequence>
<evidence type="ECO:0000313" key="2">
    <source>
        <dbReference type="WBParaSite" id="Hba_17431"/>
    </source>
</evidence>
<reference evidence="2" key="1">
    <citation type="submission" date="2016-11" db="UniProtKB">
        <authorList>
            <consortium name="WormBaseParasite"/>
        </authorList>
    </citation>
    <scope>IDENTIFICATION</scope>
</reference>
<evidence type="ECO:0000313" key="1">
    <source>
        <dbReference type="Proteomes" id="UP000095283"/>
    </source>
</evidence>
<dbReference type="AlphaFoldDB" id="A0A1I7XJD2"/>
<dbReference type="PANTHER" id="PTHR43313">
    <property type="entry name" value="SHORT-CHAIN DEHYDROGENASE/REDUCTASE FAMILY 9C"/>
    <property type="match status" value="1"/>
</dbReference>
<dbReference type="Gene3D" id="3.40.50.720">
    <property type="entry name" value="NAD(P)-binding Rossmann-like Domain"/>
    <property type="match status" value="1"/>
</dbReference>
<dbReference type="PANTHER" id="PTHR43313:SF1">
    <property type="entry name" value="3BETA-HYDROXYSTEROID DEHYDROGENASE DHS-16"/>
    <property type="match status" value="1"/>
</dbReference>
<keyword evidence="1" id="KW-1185">Reference proteome</keyword>
<dbReference type="InterPro" id="IPR036291">
    <property type="entry name" value="NAD(P)-bd_dom_sf"/>
</dbReference>
<name>A0A1I7XJD2_HETBA</name>
<dbReference type="SUPFAM" id="SSF51735">
    <property type="entry name" value="NAD(P)-binding Rossmann-fold domains"/>
    <property type="match status" value="1"/>
</dbReference>
<accession>A0A1I7XJD2</accession>
<protein>
    <submittedName>
        <fullName evidence="2">SDR family NAD(P)-dependent oxidoreductase</fullName>
    </submittedName>
</protein>
<dbReference type="Proteomes" id="UP000095283">
    <property type="component" value="Unplaced"/>
</dbReference>
<dbReference type="GO" id="GO:0016491">
    <property type="term" value="F:oxidoreductase activity"/>
    <property type="evidence" value="ECO:0007669"/>
    <property type="project" value="TreeGrafter"/>
</dbReference>